<name>A0A0N4WP25_HAEPC</name>
<accession>A0A0N4WP25</accession>
<dbReference type="WBParaSite" id="HPLM_0001308901-mRNA-1">
    <property type="protein sequence ID" value="HPLM_0001308901-mRNA-1"/>
    <property type="gene ID" value="HPLM_0001308901"/>
</dbReference>
<protein>
    <submittedName>
        <fullName evidence="1">DUF4158 domain-containing protein</fullName>
    </submittedName>
</protein>
<evidence type="ECO:0000313" key="1">
    <source>
        <dbReference type="WBParaSite" id="HPLM_0001308901-mRNA-1"/>
    </source>
</evidence>
<dbReference type="AlphaFoldDB" id="A0A0N4WP25"/>
<proteinExistence type="predicted"/>
<reference evidence="1" key="1">
    <citation type="submission" date="2017-02" db="UniProtKB">
        <authorList>
            <consortium name="WormBaseParasite"/>
        </authorList>
    </citation>
    <scope>IDENTIFICATION</scope>
</reference>
<organism evidence="1">
    <name type="scientific">Haemonchus placei</name>
    <name type="common">Barber's pole worm</name>
    <dbReference type="NCBI Taxonomy" id="6290"/>
    <lineage>
        <taxon>Eukaryota</taxon>
        <taxon>Metazoa</taxon>
        <taxon>Ecdysozoa</taxon>
        <taxon>Nematoda</taxon>
        <taxon>Chromadorea</taxon>
        <taxon>Rhabditida</taxon>
        <taxon>Rhabditina</taxon>
        <taxon>Rhabditomorpha</taxon>
        <taxon>Strongyloidea</taxon>
        <taxon>Trichostrongylidae</taxon>
        <taxon>Haemonchus</taxon>
    </lineage>
</organism>
<sequence length="61" mass="6857">MVMTFTQEQIDRFGTVLNDTSFAEDLYPLIICHKLGIFPANPLKLDSELSLYYGISAAICQ</sequence>